<proteinExistence type="inferred from homology"/>
<name>A0A840UKZ5_9BACT</name>
<keyword evidence="17" id="KW-1185">Reference proteome</keyword>
<dbReference type="SUPFAM" id="SSF52374">
    <property type="entry name" value="Nucleotidylyl transferase"/>
    <property type="match status" value="1"/>
</dbReference>
<evidence type="ECO:0000256" key="10">
    <source>
        <dbReference type="ARBA" id="ARBA00023027"/>
    </source>
</evidence>
<evidence type="ECO:0000256" key="6">
    <source>
        <dbReference type="ARBA" id="ARBA00022679"/>
    </source>
</evidence>
<dbReference type="PANTHER" id="PTHR39321:SF3">
    <property type="entry name" value="PHOSPHOPANTETHEINE ADENYLYLTRANSFERASE"/>
    <property type="match status" value="1"/>
</dbReference>
<dbReference type="PANTHER" id="PTHR39321">
    <property type="entry name" value="NICOTINATE-NUCLEOTIDE ADENYLYLTRANSFERASE-RELATED"/>
    <property type="match status" value="1"/>
</dbReference>
<evidence type="ECO:0000256" key="4">
    <source>
        <dbReference type="ARBA" id="ARBA00012389"/>
    </source>
</evidence>
<dbReference type="InterPro" id="IPR014729">
    <property type="entry name" value="Rossmann-like_a/b/a_fold"/>
</dbReference>
<organism evidence="16 17">
    <name type="scientific">Desulfoprunum benzoelyticum</name>
    <dbReference type="NCBI Taxonomy" id="1506996"/>
    <lineage>
        <taxon>Bacteria</taxon>
        <taxon>Pseudomonadati</taxon>
        <taxon>Thermodesulfobacteriota</taxon>
        <taxon>Desulfobulbia</taxon>
        <taxon>Desulfobulbales</taxon>
        <taxon>Desulfobulbaceae</taxon>
        <taxon>Desulfoprunum</taxon>
    </lineage>
</organism>
<dbReference type="EMBL" id="JACHEO010000001">
    <property type="protein sequence ID" value="MBB5346432.1"/>
    <property type="molecule type" value="Genomic_DNA"/>
</dbReference>
<evidence type="ECO:0000256" key="12">
    <source>
        <dbReference type="ARBA" id="ARBA00033140"/>
    </source>
</evidence>
<dbReference type="CDD" id="cd02165">
    <property type="entry name" value="NMNAT"/>
    <property type="match status" value="1"/>
</dbReference>
<evidence type="ECO:0000256" key="1">
    <source>
        <dbReference type="ARBA" id="ARBA00002324"/>
    </source>
</evidence>
<evidence type="ECO:0000313" key="17">
    <source>
        <dbReference type="Proteomes" id="UP000539642"/>
    </source>
</evidence>
<dbReference type="Gene3D" id="3.40.50.620">
    <property type="entry name" value="HUPs"/>
    <property type="match status" value="1"/>
</dbReference>
<feature type="domain" description="Cytidyltransferase-like" evidence="15">
    <location>
        <begin position="28"/>
        <end position="127"/>
    </location>
</feature>
<dbReference type="EC" id="2.7.7.18" evidence="4"/>
<evidence type="ECO:0000256" key="11">
    <source>
        <dbReference type="ARBA" id="ARBA00031253"/>
    </source>
</evidence>
<comment type="similarity">
    <text evidence="3">Belongs to the NadD family.</text>
</comment>
<keyword evidence="9" id="KW-0067">ATP-binding</keyword>
<evidence type="ECO:0000313" key="16">
    <source>
        <dbReference type="EMBL" id="MBB5346432.1"/>
    </source>
</evidence>
<comment type="pathway">
    <text evidence="2">Cofactor biosynthesis; NAD(+) biosynthesis; deamido-NAD(+) from nicotinate D-ribonucleotide: step 1/1.</text>
</comment>
<keyword evidence="10" id="KW-0520">NAD</keyword>
<keyword evidence="8" id="KW-0547">Nucleotide-binding</keyword>
<sequence>MLRLALRHRPEFECSSVEAHLPTPTYTIETLRHLCRQYAADTDFFFLTGLDAFLEIQTWKEYNQLLAMATFIVSERQREQLSPFKAQLAGELGYSTAGTIWKSNDGRLPVHFLTQAPLTVSSSTIREKIRQGEPIDDMVPEVIRRYILEHQLYRGEAGR</sequence>
<keyword evidence="5" id="KW-0662">Pyridine nucleotide biosynthesis</keyword>
<dbReference type="InterPro" id="IPR005248">
    <property type="entry name" value="NadD/NMNAT"/>
</dbReference>
<comment type="function">
    <text evidence="1">Catalyzes the reversible adenylation of nicotinate mononucleotide (NaMN) to nicotinic acid adenine dinucleotide (NaAD).</text>
</comment>
<evidence type="ECO:0000256" key="14">
    <source>
        <dbReference type="ARBA" id="ARBA00048721"/>
    </source>
</evidence>
<evidence type="ECO:0000256" key="7">
    <source>
        <dbReference type="ARBA" id="ARBA00022695"/>
    </source>
</evidence>
<keyword evidence="6 16" id="KW-0808">Transferase</keyword>
<dbReference type="UniPathway" id="UPA00253">
    <property type="reaction ID" value="UER00332"/>
</dbReference>
<evidence type="ECO:0000256" key="9">
    <source>
        <dbReference type="ARBA" id="ARBA00022840"/>
    </source>
</evidence>
<reference evidence="16 17" key="1">
    <citation type="submission" date="2020-08" db="EMBL/GenBank/DDBJ databases">
        <title>Genomic Encyclopedia of Type Strains, Phase IV (KMG-IV): sequencing the most valuable type-strain genomes for metagenomic binning, comparative biology and taxonomic classification.</title>
        <authorList>
            <person name="Goeker M."/>
        </authorList>
    </citation>
    <scope>NUCLEOTIDE SEQUENCE [LARGE SCALE GENOMIC DNA]</scope>
    <source>
        <strain evidence="16 17">DSM 28570</strain>
    </source>
</reference>
<dbReference type="GO" id="GO:0004515">
    <property type="term" value="F:nicotinate-nucleotide adenylyltransferase activity"/>
    <property type="evidence" value="ECO:0007669"/>
    <property type="project" value="UniProtKB-EC"/>
</dbReference>
<dbReference type="InterPro" id="IPR004821">
    <property type="entry name" value="Cyt_trans-like"/>
</dbReference>
<evidence type="ECO:0000256" key="3">
    <source>
        <dbReference type="ARBA" id="ARBA00009014"/>
    </source>
</evidence>
<evidence type="ECO:0000256" key="13">
    <source>
        <dbReference type="ARBA" id="ARBA00033353"/>
    </source>
</evidence>
<evidence type="ECO:0000256" key="2">
    <source>
        <dbReference type="ARBA" id="ARBA00005019"/>
    </source>
</evidence>
<accession>A0A840UKZ5</accession>
<comment type="caution">
    <text evidence="16">The sequence shown here is derived from an EMBL/GenBank/DDBJ whole genome shotgun (WGS) entry which is preliminary data.</text>
</comment>
<evidence type="ECO:0000256" key="5">
    <source>
        <dbReference type="ARBA" id="ARBA00022642"/>
    </source>
</evidence>
<dbReference type="Proteomes" id="UP000539642">
    <property type="component" value="Unassembled WGS sequence"/>
</dbReference>
<dbReference type="Pfam" id="PF01467">
    <property type="entry name" value="CTP_transf_like"/>
    <property type="match status" value="1"/>
</dbReference>
<evidence type="ECO:0000256" key="8">
    <source>
        <dbReference type="ARBA" id="ARBA00022741"/>
    </source>
</evidence>
<dbReference type="GO" id="GO:0009435">
    <property type="term" value="P:NAD+ biosynthetic process"/>
    <property type="evidence" value="ECO:0007669"/>
    <property type="project" value="UniProtKB-UniPathway"/>
</dbReference>
<dbReference type="AlphaFoldDB" id="A0A840UKZ5"/>
<comment type="catalytic activity">
    <reaction evidence="14">
        <text>nicotinate beta-D-ribonucleotide + ATP + H(+) = deamido-NAD(+) + diphosphate</text>
        <dbReference type="Rhea" id="RHEA:22860"/>
        <dbReference type="ChEBI" id="CHEBI:15378"/>
        <dbReference type="ChEBI" id="CHEBI:30616"/>
        <dbReference type="ChEBI" id="CHEBI:33019"/>
        <dbReference type="ChEBI" id="CHEBI:57502"/>
        <dbReference type="ChEBI" id="CHEBI:58437"/>
        <dbReference type="EC" id="2.7.7.18"/>
    </reaction>
</comment>
<protein>
    <recommendedName>
        <fullName evidence="4">nicotinate-nucleotide adenylyltransferase</fullName>
        <ecNumber evidence="4">2.7.7.18</ecNumber>
    </recommendedName>
    <alternativeName>
        <fullName evidence="13">Deamido-NAD(+) diphosphorylase</fullName>
    </alternativeName>
    <alternativeName>
        <fullName evidence="12">Deamido-NAD(+) pyrophosphorylase</fullName>
    </alternativeName>
    <alternativeName>
        <fullName evidence="11">Nicotinate mononucleotide adenylyltransferase</fullName>
    </alternativeName>
</protein>
<keyword evidence="7 16" id="KW-0548">Nucleotidyltransferase</keyword>
<gene>
    <name evidence="16" type="ORF">HNQ81_000139</name>
</gene>
<dbReference type="GO" id="GO:0005524">
    <property type="term" value="F:ATP binding"/>
    <property type="evidence" value="ECO:0007669"/>
    <property type="project" value="UniProtKB-KW"/>
</dbReference>
<evidence type="ECO:0000259" key="15">
    <source>
        <dbReference type="Pfam" id="PF01467"/>
    </source>
</evidence>